<feature type="transmembrane region" description="Helical" evidence="1">
    <location>
        <begin position="288"/>
        <end position="308"/>
    </location>
</feature>
<feature type="transmembrane region" description="Helical" evidence="1">
    <location>
        <begin position="102"/>
        <end position="122"/>
    </location>
</feature>
<dbReference type="EMBL" id="MU865376">
    <property type="protein sequence ID" value="KAK4225043.1"/>
    <property type="molecule type" value="Genomic_DNA"/>
</dbReference>
<protein>
    <submittedName>
        <fullName evidence="2">Uncharacterized protein</fullName>
    </submittedName>
</protein>
<evidence type="ECO:0000313" key="3">
    <source>
        <dbReference type="Proteomes" id="UP001301958"/>
    </source>
</evidence>
<dbReference type="Proteomes" id="UP001301958">
    <property type="component" value="Unassembled WGS sequence"/>
</dbReference>
<reference evidence="2" key="2">
    <citation type="submission" date="2023-05" db="EMBL/GenBank/DDBJ databases">
        <authorList>
            <consortium name="Lawrence Berkeley National Laboratory"/>
            <person name="Steindorff A."/>
            <person name="Hensen N."/>
            <person name="Bonometti L."/>
            <person name="Westerberg I."/>
            <person name="Brannstrom I.O."/>
            <person name="Guillou S."/>
            <person name="Cros-Aarteil S."/>
            <person name="Calhoun S."/>
            <person name="Haridas S."/>
            <person name="Kuo A."/>
            <person name="Mondo S."/>
            <person name="Pangilinan J."/>
            <person name="Riley R."/>
            <person name="Labutti K."/>
            <person name="Andreopoulos B."/>
            <person name="Lipzen A."/>
            <person name="Chen C."/>
            <person name="Yanf M."/>
            <person name="Daum C."/>
            <person name="Ng V."/>
            <person name="Clum A."/>
            <person name="Ohm R."/>
            <person name="Martin F."/>
            <person name="Silar P."/>
            <person name="Natvig D."/>
            <person name="Lalanne C."/>
            <person name="Gautier V."/>
            <person name="Ament-Velasquez S.L."/>
            <person name="Kruys A."/>
            <person name="Hutchinson M.I."/>
            <person name="Powell A.J."/>
            <person name="Barry K."/>
            <person name="Miller A.N."/>
            <person name="Grigoriev I.V."/>
            <person name="Debuchy R."/>
            <person name="Gladieux P."/>
            <person name="Thoren M.H."/>
            <person name="Johannesson H."/>
        </authorList>
    </citation>
    <scope>NUCLEOTIDE SEQUENCE</scope>
    <source>
        <strain evidence="2">CBS 990.96</strain>
    </source>
</reference>
<feature type="transmembrane region" description="Helical" evidence="1">
    <location>
        <begin position="237"/>
        <end position="256"/>
    </location>
</feature>
<organism evidence="2 3">
    <name type="scientific">Podospora fimiseda</name>
    <dbReference type="NCBI Taxonomy" id="252190"/>
    <lineage>
        <taxon>Eukaryota</taxon>
        <taxon>Fungi</taxon>
        <taxon>Dikarya</taxon>
        <taxon>Ascomycota</taxon>
        <taxon>Pezizomycotina</taxon>
        <taxon>Sordariomycetes</taxon>
        <taxon>Sordariomycetidae</taxon>
        <taxon>Sordariales</taxon>
        <taxon>Podosporaceae</taxon>
        <taxon>Podospora</taxon>
    </lineage>
</organism>
<reference evidence="2" key="1">
    <citation type="journal article" date="2023" name="Mol. Phylogenet. Evol.">
        <title>Genome-scale phylogeny and comparative genomics of the fungal order Sordariales.</title>
        <authorList>
            <person name="Hensen N."/>
            <person name="Bonometti L."/>
            <person name="Westerberg I."/>
            <person name="Brannstrom I.O."/>
            <person name="Guillou S."/>
            <person name="Cros-Aarteil S."/>
            <person name="Calhoun S."/>
            <person name="Haridas S."/>
            <person name="Kuo A."/>
            <person name="Mondo S."/>
            <person name="Pangilinan J."/>
            <person name="Riley R."/>
            <person name="LaButti K."/>
            <person name="Andreopoulos B."/>
            <person name="Lipzen A."/>
            <person name="Chen C."/>
            <person name="Yan M."/>
            <person name="Daum C."/>
            <person name="Ng V."/>
            <person name="Clum A."/>
            <person name="Steindorff A."/>
            <person name="Ohm R.A."/>
            <person name="Martin F."/>
            <person name="Silar P."/>
            <person name="Natvig D.O."/>
            <person name="Lalanne C."/>
            <person name="Gautier V."/>
            <person name="Ament-Velasquez S.L."/>
            <person name="Kruys A."/>
            <person name="Hutchinson M.I."/>
            <person name="Powell A.J."/>
            <person name="Barry K."/>
            <person name="Miller A.N."/>
            <person name="Grigoriev I.V."/>
            <person name="Debuchy R."/>
            <person name="Gladieux P."/>
            <person name="Hiltunen Thoren M."/>
            <person name="Johannesson H."/>
        </authorList>
    </citation>
    <scope>NUCLEOTIDE SEQUENCE</scope>
    <source>
        <strain evidence="2">CBS 990.96</strain>
    </source>
</reference>
<keyword evidence="1" id="KW-0812">Transmembrane</keyword>
<keyword evidence="1" id="KW-1133">Transmembrane helix</keyword>
<feature type="non-terminal residue" evidence="2">
    <location>
        <position position="1"/>
    </location>
</feature>
<evidence type="ECO:0000313" key="2">
    <source>
        <dbReference type="EMBL" id="KAK4225043.1"/>
    </source>
</evidence>
<evidence type="ECO:0000256" key="1">
    <source>
        <dbReference type="SAM" id="Phobius"/>
    </source>
</evidence>
<keyword evidence="1" id="KW-0472">Membrane</keyword>
<feature type="transmembrane region" description="Helical" evidence="1">
    <location>
        <begin position="204"/>
        <end position="225"/>
    </location>
</feature>
<accession>A0AAN7BKN9</accession>
<name>A0AAN7BKN9_9PEZI</name>
<comment type="caution">
    <text evidence="2">The sequence shown here is derived from an EMBL/GenBank/DDBJ whole genome shotgun (WGS) entry which is preliminary data.</text>
</comment>
<keyword evidence="3" id="KW-1185">Reference proteome</keyword>
<dbReference type="AlphaFoldDB" id="A0AAN7BKN9"/>
<sequence length="323" mass="36021">PRNKDSYQWWDPAKGRMPIVGNNIHGQYWLHEDYYLAVVPPNIPPGLKFKIKEQTTGDSQQPETVLPCNENLLKLFVSLVQSVWATITIYRARGDQIEQYGYTAFGLTVVPYAMMSIINTIANMLTREYPTMFVLRTPLLRQLENDKKAFFNGALDVTIETASQDGLEMKGILSKLGAWFDAKIFESLEHGRGESTAPETTLPFFALGFVLSLVPLAIVGGLSGFQQGRSTEIIRGFMLSWLVLGILYGAVGGFLVDVRMFVFGLGGKERRVPESTDFLDRWTISGKFFLLLIVLTFGAPVFGGMAMVGKMISEFGVCTLMKD</sequence>
<gene>
    <name evidence="2" type="ORF">QBC38DRAFT_369539</name>
</gene>
<proteinExistence type="predicted"/>